<dbReference type="Pfam" id="PF13207">
    <property type="entry name" value="AAA_17"/>
    <property type="match status" value="1"/>
</dbReference>
<dbReference type="EMBL" id="DTBJ01000029">
    <property type="protein sequence ID" value="HGM58711.1"/>
    <property type="molecule type" value="Genomic_DNA"/>
</dbReference>
<keyword evidence="1" id="KW-0808">Transferase</keyword>
<dbReference type="EMBL" id="DTAN01000003">
    <property type="protein sequence ID" value="HGU64598.1"/>
    <property type="molecule type" value="Genomic_DNA"/>
</dbReference>
<comment type="caution">
    <text evidence="1">The sequence shown here is derived from an EMBL/GenBank/DDBJ whole genome shotgun (WGS) entry which is preliminary data.</text>
</comment>
<dbReference type="AlphaFoldDB" id="A0A7C4HDZ0"/>
<protein>
    <submittedName>
        <fullName evidence="1">Dephospho-CoA kinase</fullName>
    </submittedName>
</protein>
<keyword evidence="1" id="KW-0418">Kinase</keyword>
<dbReference type="PANTHER" id="PTHR41930:SF1">
    <property type="entry name" value="DEPHOSPHO-COA KINASE"/>
    <property type="match status" value="1"/>
</dbReference>
<dbReference type="PANTHER" id="PTHR41930">
    <property type="entry name" value="UPF0200 PROTEIN MJ1399"/>
    <property type="match status" value="1"/>
</dbReference>
<dbReference type="GO" id="GO:0016301">
    <property type="term" value="F:kinase activity"/>
    <property type="evidence" value="ECO:0007669"/>
    <property type="project" value="UniProtKB-KW"/>
</dbReference>
<dbReference type="SUPFAM" id="SSF52540">
    <property type="entry name" value="P-loop containing nucleoside triphosphate hydrolases"/>
    <property type="match status" value="1"/>
</dbReference>
<accession>A0A7C4HDZ0</accession>
<proteinExistence type="predicted"/>
<evidence type="ECO:0000313" key="1">
    <source>
        <dbReference type="EMBL" id="HGM58711.1"/>
    </source>
</evidence>
<name>A0A7C4HDZ0_STAMA</name>
<dbReference type="InterPro" id="IPR027417">
    <property type="entry name" value="P-loop_NTPase"/>
</dbReference>
<dbReference type="Gene3D" id="3.40.50.300">
    <property type="entry name" value="P-loop containing nucleotide triphosphate hydrolases"/>
    <property type="match status" value="1"/>
</dbReference>
<reference evidence="1" key="1">
    <citation type="journal article" date="2020" name="mSystems">
        <title>Genome- and Community-Level Interaction Insights into Carbon Utilization and Element Cycling Functions of Hydrothermarchaeota in Hydrothermal Sediment.</title>
        <authorList>
            <person name="Zhou Z."/>
            <person name="Liu Y."/>
            <person name="Xu W."/>
            <person name="Pan J."/>
            <person name="Luo Z.H."/>
            <person name="Li M."/>
        </authorList>
    </citation>
    <scope>NUCLEOTIDE SEQUENCE [LARGE SCALE GENOMIC DNA]</scope>
    <source>
        <strain evidence="2">SpSt-622</strain>
        <strain evidence="1">SpSt-642</strain>
    </source>
</reference>
<sequence>MLFILLTGMPGSGKSIFVDIVRNEFKIPVYSMGDIVREEVYGKKRDVTPRDMLNTAIELRERFGLDIIARRVYERVDKTHRVVVIDGVRSIHEVDFFRNRGETVIIAIHASPLTRFNRLINRNRPGDPRNWDEFRARDEIELSLGIGNVIALADYILVNESSIEDFKESIRKLLSKILVEKGI</sequence>
<evidence type="ECO:0000313" key="2">
    <source>
        <dbReference type="EMBL" id="HGU64598.1"/>
    </source>
</evidence>
<organism evidence="1">
    <name type="scientific">Staphylothermus marinus</name>
    <dbReference type="NCBI Taxonomy" id="2280"/>
    <lineage>
        <taxon>Archaea</taxon>
        <taxon>Thermoproteota</taxon>
        <taxon>Thermoprotei</taxon>
        <taxon>Desulfurococcales</taxon>
        <taxon>Desulfurococcaceae</taxon>
        <taxon>Staphylothermus</taxon>
    </lineage>
</organism>
<gene>
    <name evidence="2" type="ORF">ENT92_00035</name>
    <name evidence="1" type="ORF">ENU14_03880</name>
</gene>